<evidence type="ECO:0000256" key="2">
    <source>
        <dbReference type="ARBA" id="ARBA00022679"/>
    </source>
</evidence>
<dbReference type="EnsemblMetazoa" id="AALFPA23_016287.R23731">
    <property type="protein sequence ID" value="AALFPA23_016287.P23731"/>
    <property type="gene ID" value="AALFPA23_016287"/>
</dbReference>
<dbReference type="InterPro" id="IPR043502">
    <property type="entry name" value="DNA/RNA_pol_sf"/>
</dbReference>
<sequence>MSTPGKYVRAPSISSDDDTDELASAEGISGLYVRACPGPIIEERQSEESRNLDAPDNQLELANKLKELESVIQVLRNRNDSHPGNSSTVLASAPRGSSDITATEGNIRWDSITPFPKNVPASKMWEAWMCFIEDFELASSLSNVKNPKRRVELLLLSMGEELKGVVRAAKLRPDPDSDNCYEIFKNNIDRYLKSMTDPAAEHESFLNMRQEDGESAVNFHARLSRKVQLCGYSPDDQDRFVRTQLLRGLRNQELKKAARMYGHDSNFIVQSATRAEGFQAEVTPSATESSTFTVSAGQYRGSQDRFKRKAEQQEKRFGNSSKRFRPNRTVADGGRAHPRVEMTRRNRCPRCFRSSHMGSECPAKWRNCNSCGAVGHFAVACRGHRVNVVKDEEVSTRAAIEDSKDQQINALSLQDVLIDCRVGSSNPIKFLIDSGADVNVLGRADWDNLEQQLRAGKVELIPLERTINRNLQAYASNKPMEVEHAFTTTVEAVGGTKPPVTADFLVVRAGKRSLLGRVTASDMGLLKVGGTINTCESGIFPKMPGVKVKFSVDDSIPPVRNAYYNIPAAYREGARRRLEEMEARGIIEKVTQAPQWISGMSAVPKGKEDFRLVVNMRAPNKAIKREYFRMPSIDEMRIKLHGAKYFSKLDLSNAFYHIELNEESRELTTFLSENGMLRFTRLMFGVNCAPEIFQREMTRILKDVKNKIVFIDDILLFAGTIEELRKTVSQVLQILRSNNLSLNTDKCEFDRTNIRFLGHELNEKGFNIEESKVGDVRKFRRPTTASELRSFLGLASFVSPYINNFADISSPLWTVASSQKWSWGEDQEKAFELIKNRIIHSTVTLGYFSEYDRTYLYTDASPRALGAVLVQQNEDGIYRIISFASKSLTTTERKYAQNQREALSAVWAVEHFSYFLLGRHFVLRTDAQGMAFIFRRTREDSKRALTRADGWALRLSPYDYDIEYIRGHENIADPSSRLYDGEDGAFNEEVSPWEICSLNSQSVDFLTEEEIRESTKNDDTLLLVISSLDTGKWSKDLARFKAVAEDLRYTDGILSKNGCAVIPEGLQKKALEIAHAGHPLEAKFKSILRSRVWWPGMSGDAEKWVKACATCAVNGRPERPPPMQRSFAPKAAWETIALDFNGPYLKFGNISILVIIDLRSRYAIARPVKSTKFEYTKEVLDSVFEREGFPRAIKSDNGPPFNGEDYARYCSERGIQVIFSTPFYPQQNGLVEGFMKIVNKAMCTAVSTGANYQRELQSAVQAYNAADHSITKVPPEEALSGRKIKRGLPLLHYGKSNHNEVELDVRDREAKLLSKSREDARRGARACKVKPGDTVIVERQTRSNGESRFGSKRYVVSDERNGSLVLCDSEGQKLKRHVSQTKKVQEWRQQQSTGEQDHNPELPPDGGREQRPAREKRTPSYLSDYIRELEQNPKS</sequence>
<dbReference type="Gene3D" id="3.10.20.370">
    <property type="match status" value="1"/>
</dbReference>
<evidence type="ECO:0000256" key="7">
    <source>
        <dbReference type="ARBA" id="ARBA00022842"/>
    </source>
</evidence>
<reference evidence="15" key="1">
    <citation type="journal article" date="2015" name="Proc. Natl. Acad. Sci. U.S.A.">
        <title>Genome sequence of the Asian Tiger mosquito, Aedes albopictus, reveals insights into its biology, genetics, and evolution.</title>
        <authorList>
            <person name="Chen X.G."/>
            <person name="Jiang X."/>
            <person name="Gu J."/>
            <person name="Xu M."/>
            <person name="Wu Y."/>
            <person name="Deng Y."/>
            <person name="Zhang C."/>
            <person name="Bonizzoni M."/>
            <person name="Dermauw W."/>
            <person name="Vontas J."/>
            <person name="Armbruster P."/>
            <person name="Huang X."/>
            <person name="Yang Y."/>
            <person name="Zhang H."/>
            <person name="He W."/>
            <person name="Peng H."/>
            <person name="Liu Y."/>
            <person name="Wu K."/>
            <person name="Chen J."/>
            <person name="Lirakis M."/>
            <person name="Topalis P."/>
            <person name="Van Leeuwen T."/>
            <person name="Hall A.B."/>
            <person name="Jiang X."/>
            <person name="Thorpe C."/>
            <person name="Mueller R.L."/>
            <person name="Sun C."/>
            <person name="Waterhouse R.M."/>
            <person name="Yan G."/>
            <person name="Tu Z.J."/>
            <person name="Fang X."/>
            <person name="James A.A."/>
        </authorList>
    </citation>
    <scope>NUCLEOTIDE SEQUENCE [LARGE SCALE GENOMIC DNA]</scope>
    <source>
        <strain evidence="15">Foshan</strain>
    </source>
</reference>
<proteinExistence type="predicted"/>
<dbReference type="SUPFAM" id="SSF56672">
    <property type="entry name" value="DNA/RNA polymerases"/>
    <property type="match status" value="1"/>
</dbReference>
<dbReference type="Proteomes" id="UP000069940">
    <property type="component" value="Unassembled WGS sequence"/>
</dbReference>
<feature type="region of interest" description="Disordered" evidence="10">
    <location>
        <begin position="1371"/>
        <end position="1435"/>
    </location>
</feature>
<dbReference type="PROSITE" id="PS00141">
    <property type="entry name" value="ASP_PROTEASE"/>
    <property type="match status" value="1"/>
</dbReference>
<dbReference type="InterPro" id="IPR041577">
    <property type="entry name" value="RT_RNaseH_2"/>
</dbReference>
<dbReference type="PANTHER" id="PTHR37984">
    <property type="entry name" value="PROTEIN CBG26694"/>
    <property type="match status" value="1"/>
</dbReference>
<dbReference type="SUPFAM" id="SSF53098">
    <property type="entry name" value="Ribonuclease H-like"/>
    <property type="match status" value="1"/>
</dbReference>
<dbReference type="InterPro" id="IPR036397">
    <property type="entry name" value="RNaseH_sf"/>
</dbReference>
<keyword evidence="15" id="KW-1185">Reference proteome</keyword>
<feature type="domain" description="Peptidase A2" evidence="11">
    <location>
        <begin position="428"/>
        <end position="446"/>
    </location>
</feature>
<evidence type="ECO:0000256" key="3">
    <source>
        <dbReference type="ARBA" id="ARBA00022695"/>
    </source>
</evidence>
<dbReference type="InterPro" id="IPR001584">
    <property type="entry name" value="Integrase_cat-core"/>
</dbReference>
<dbReference type="CDD" id="cd01647">
    <property type="entry name" value="RT_LTR"/>
    <property type="match status" value="1"/>
</dbReference>
<evidence type="ECO:0000256" key="5">
    <source>
        <dbReference type="ARBA" id="ARBA00022759"/>
    </source>
</evidence>
<organism evidence="14 15">
    <name type="scientific">Aedes albopictus</name>
    <name type="common">Asian tiger mosquito</name>
    <name type="synonym">Stegomyia albopicta</name>
    <dbReference type="NCBI Taxonomy" id="7160"/>
    <lineage>
        <taxon>Eukaryota</taxon>
        <taxon>Metazoa</taxon>
        <taxon>Ecdysozoa</taxon>
        <taxon>Arthropoda</taxon>
        <taxon>Hexapoda</taxon>
        <taxon>Insecta</taxon>
        <taxon>Pterygota</taxon>
        <taxon>Neoptera</taxon>
        <taxon>Endopterygota</taxon>
        <taxon>Diptera</taxon>
        <taxon>Nematocera</taxon>
        <taxon>Culicoidea</taxon>
        <taxon>Culicidae</taxon>
        <taxon>Culicinae</taxon>
        <taxon>Aedini</taxon>
        <taxon>Aedes</taxon>
        <taxon>Stegomyia</taxon>
    </lineage>
</organism>
<evidence type="ECO:0000256" key="10">
    <source>
        <dbReference type="SAM" id="MobiDB-lite"/>
    </source>
</evidence>
<evidence type="ECO:0000256" key="4">
    <source>
        <dbReference type="ARBA" id="ARBA00022722"/>
    </source>
</evidence>
<dbReference type="Pfam" id="PF00665">
    <property type="entry name" value="rve"/>
    <property type="match status" value="1"/>
</dbReference>
<dbReference type="CDD" id="cd09274">
    <property type="entry name" value="RNase_HI_RT_Ty3"/>
    <property type="match status" value="1"/>
</dbReference>
<keyword evidence="8" id="KW-0229">DNA integration</keyword>
<name>A0ABM1Z983_AEDAL</name>
<reference evidence="14" key="2">
    <citation type="submission" date="2025-05" db="UniProtKB">
        <authorList>
            <consortium name="EnsemblMetazoa"/>
        </authorList>
    </citation>
    <scope>IDENTIFICATION</scope>
    <source>
        <strain evidence="14">Foshan</strain>
    </source>
</reference>
<dbReference type="EC" id="2.7.7.49" evidence="1"/>
<evidence type="ECO:0000256" key="6">
    <source>
        <dbReference type="ARBA" id="ARBA00022801"/>
    </source>
</evidence>
<dbReference type="PROSITE" id="PS50878">
    <property type="entry name" value="RT_POL"/>
    <property type="match status" value="1"/>
</dbReference>
<evidence type="ECO:0000259" key="13">
    <source>
        <dbReference type="PROSITE" id="PS50994"/>
    </source>
</evidence>
<evidence type="ECO:0000256" key="8">
    <source>
        <dbReference type="ARBA" id="ARBA00022908"/>
    </source>
</evidence>
<feature type="region of interest" description="Disordered" evidence="10">
    <location>
        <begin position="312"/>
        <end position="336"/>
    </location>
</feature>
<evidence type="ECO:0000259" key="12">
    <source>
        <dbReference type="PROSITE" id="PS50878"/>
    </source>
</evidence>
<dbReference type="Gene3D" id="4.10.60.10">
    <property type="entry name" value="Zinc finger, CCHC-type"/>
    <property type="match status" value="1"/>
</dbReference>
<keyword evidence="2" id="KW-0808">Transferase</keyword>
<dbReference type="PROSITE" id="PS50994">
    <property type="entry name" value="INTEGRASE"/>
    <property type="match status" value="1"/>
</dbReference>
<feature type="compositionally biased region" description="Basic and acidic residues" evidence="10">
    <location>
        <begin position="1425"/>
        <end position="1435"/>
    </location>
</feature>
<dbReference type="Pfam" id="PF17921">
    <property type="entry name" value="Integrase_H2C2"/>
    <property type="match status" value="1"/>
</dbReference>
<evidence type="ECO:0000259" key="11">
    <source>
        <dbReference type="PROSITE" id="PS50175"/>
    </source>
</evidence>
<accession>A0ABM1Z983</accession>
<dbReference type="PANTHER" id="PTHR37984:SF11">
    <property type="entry name" value="INTEGRASE CATALYTIC DOMAIN-CONTAINING PROTEIN"/>
    <property type="match status" value="1"/>
</dbReference>
<dbReference type="InterPro" id="IPR001878">
    <property type="entry name" value="Znf_CCHC"/>
</dbReference>
<dbReference type="InterPro" id="IPR012337">
    <property type="entry name" value="RNaseH-like_sf"/>
</dbReference>
<dbReference type="InterPro" id="IPR001969">
    <property type="entry name" value="Aspartic_peptidase_AS"/>
</dbReference>
<dbReference type="Pfam" id="PF17919">
    <property type="entry name" value="RT_RNaseH_2"/>
    <property type="match status" value="1"/>
</dbReference>
<feature type="domain" description="Integrase catalytic" evidence="13">
    <location>
        <begin position="1125"/>
        <end position="1283"/>
    </location>
</feature>
<dbReference type="InterPro" id="IPR043128">
    <property type="entry name" value="Rev_trsase/Diguanyl_cyclase"/>
</dbReference>
<dbReference type="InterPro" id="IPR050951">
    <property type="entry name" value="Retrovirus_Pol_polyprotein"/>
</dbReference>
<dbReference type="InterPro" id="IPR041588">
    <property type="entry name" value="Integrase_H2C2"/>
</dbReference>
<protein>
    <recommendedName>
        <fullName evidence="1">RNA-directed DNA polymerase</fullName>
        <ecNumber evidence="1">2.7.7.49</ecNumber>
    </recommendedName>
</protein>
<dbReference type="InterPro" id="IPR000477">
    <property type="entry name" value="RT_dom"/>
</dbReference>
<dbReference type="Gene3D" id="1.10.340.70">
    <property type="match status" value="1"/>
</dbReference>
<feature type="region of interest" description="Disordered" evidence="10">
    <location>
        <begin position="77"/>
        <end position="97"/>
    </location>
</feature>
<dbReference type="PROSITE" id="PS50175">
    <property type="entry name" value="ASP_PROT_RETROV"/>
    <property type="match status" value="1"/>
</dbReference>
<dbReference type="GeneID" id="134291097"/>
<keyword evidence="3" id="KW-0548">Nucleotidyltransferase</keyword>
<evidence type="ECO:0000256" key="9">
    <source>
        <dbReference type="ARBA" id="ARBA00022918"/>
    </source>
</evidence>
<keyword evidence="4" id="KW-0540">Nuclease</keyword>
<keyword evidence="7" id="KW-0460">Magnesium</keyword>
<dbReference type="Gene3D" id="3.30.70.270">
    <property type="match status" value="2"/>
</dbReference>
<feature type="domain" description="Reverse transcriptase" evidence="12">
    <location>
        <begin position="584"/>
        <end position="761"/>
    </location>
</feature>
<feature type="region of interest" description="Disordered" evidence="10">
    <location>
        <begin position="1"/>
        <end position="21"/>
    </location>
</feature>
<evidence type="ECO:0000256" key="1">
    <source>
        <dbReference type="ARBA" id="ARBA00012493"/>
    </source>
</evidence>
<dbReference type="RefSeq" id="XP_062714376.1">
    <property type="nucleotide sequence ID" value="XM_062858392.1"/>
</dbReference>
<dbReference type="Pfam" id="PF00078">
    <property type="entry name" value="RVT_1"/>
    <property type="match status" value="1"/>
</dbReference>
<dbReference type="Gene3D" id="3.30.420.10">
    <property type="entry name" value="Ribonuclease H-like superfamily/Ribonuclease H"/>
    <property type="match status" value="1"/>
</dbReference>
<feature type="compositionally biased region" description="Basic and acidic residues" evidence="10">
    <location>
        <begin position="1395"/>
        <end position="1418"/>
    </location>
</feature>
<keyword evidence="5" id="KW-0255">Endonuclease</keyword>
<dbReference type="SMART" id="SM00343">
    <property type="entry name" value="ZnF_C2HC"/>
    <property type="match status" value="2"/>
</dbReference>
<evidence type="ECO:0000313" key="14">
    <source>
        <dbReference type="EnsemblMetazoa" id="AALFPA23_016287.P23731"/>
    </source>
</evidence>
<keyword evidence="6" id="KW-0378">Hydrolase</keyword>
<dbReference type="Gene3D" id="3.10.10.10">
    <property type="entry name" value="HIV Type 1 Reverse Transcriptase, subunit A, domain 1"/>
    <property type="match status" value="1"/>
</dbReference>
<evidence type="ECO:0000313" key="15">
    <source>
        <dbReference type="Proteomes" id="UP000069940"/>
    </source>
</evidence>
<keyword evidence="9" id="KW-0695">RNA-directed DNA polymerase</keyword>
<dbReference type="InterPro" id="IPR001995">
    <property type="entry name" value="Peptidase_A2_cat"/>
</dbReference>